<dbReference type="CDD" id="cd01650">
    <property type="entry name" value="RT_nLTR_like"/>
    <property type="match status" value="1"/>
</dbReference>
<feature type="domain" description="Suppressor of white apricot N-terminal" evidence="4">
    <location>
        <begin position="395"/>
        <end position="505"/>
    </location>
</feature>
<comment type="caution">
    <text evidence="5">The sequence shown here is derived from an EMBL/GenBank/DDBJ whole genome shotgun (WGS) entry which is preliminary data.</text>
</comment>
<feature type="compositionally biased region" description="Basic and acidic residues" evidence="3">
    <location>
        <begin position="645"/>
        <end position="692"/>
    </location>
</feature>
<keyword evidence="1" id="KW-0507">mRNA processing</keyword>
<dbReference type="STRING" id="69332.A0A388K0E1"/>
<feature type="compositionally biased region" description="Basic and acidic residues" evidence="3">
    <location>
        <begin position="773"/>
        <end position="782"/>
    </location>
</feature>
<dbReference type="AlphaFoldDB" id="A0A388K0E1"/>
<feature type="region of interest" description="Disordered" evidence="3">
    <location>
        <begin position="763"/>
        <end position="864"/>
    </location>
</feature>
<feature type="compositionally biased region" description="Low complexity" evidence="3">
    <location>
        <begin position="763"/>
        <end position="772"/>
    </location>
</feature>
<evidence type="ECO:0000313" key="6">
    <source>
        <dbReference type="Proteomes" id="UP000265515"/>
    </source>
</evidence>
<dbReference type="Proteomes" id="UP000265515">
    <property type="component" value="Unassembled WGS sequence"/>
</dbReference>
<dbReference type="OrthoDB" id="10070965at2759"/>
<dbReference type="Gramene" id="GBG63423">
    <property type="protein sequence ID" value="GBG63423"/>
    <property type="gene ID" value="CBR_g38045"/>
</dbReference>
<dbReference type="InterPro" id="IPR040397">
    <property type="entry name" value="SWAP"/>
</dbReference>
<dbReference type="GO" id="GO:0006397">
    <property type="term" value="P:mRNA processing"/>
    <property type="evidence" value="ECO:0007669"/>
    <property type="project" value="UniProtKB-KW"/>
</dbReference>
<organism evidence="5 6">
    <name type="scientific">Chara braunii</name>
    <name type="common">Braun's stonewort</name>
    <dbReference type="NCBI Taxonomy" id="69332"/>
    <lineage>
        <taxon>Eukaryota</taxon>
        <taxon>Viridiplantae</taxon>
        <taxon>Streptophyta</taxon>
        <taxon>Charophyceae</taxon>
        <taxon>Charales</taxon>
        <taxon>Characeae</taxon>
        <taxon>Chara</taxon>
    </lineage>
</organism>
<evidence type="ECO:0000256" key="3">
    <source>
        <dbReference type="SAM" id="MobiDB-lite"/>
    </source>
</evidence>
<accession>A0A388K0E1</accession>
<evidence type="ECO:0000259" key="4">
    <source>
        <dbReference type="SMART" id="SM01141"/>
    </source>
</evidence>
<evidence type="ECO:0000313" key="5">
    <source>
        <dbReference type="EMBL" id="GBG63423.1"/>
    </source>
</evidence>
<feature type="compositionally biased region" description="Acidic residues" evidence="3">
    <location>
        <begin position="510"/>
        <end position="539"/>
    </location>
</feature>
<dbReference type="Pfam" id="PF00078">
    <property type="entry name" value="RVT_1"/>
    <property type="match status" value="1"/>
</dbReference>
<feature type="compositionally biased region" description="Basic and acidic residues" evidence="3">
    <location>
        <begin position="540"/>
        <end position="577"/>
    </location>
</feature>
<dbReference type="PANTHER" id="PTHR13161:SF4">
    <property type="entry name" value="CLK4-ASSOCIATING SERINE_ARGININE RICH PROTEIN"/>
    <property type="match status" value="1"/>
</dbReference>
<feature type="compositionally biased region" description="Basic and acidic residues" evidence="3">
    <location>
        <begin position="823"/>
        <end position="835"/>
    </location>
</feature>
<dbReference type="Pfam" id="PF09750">
    <property type="entry name" value="DRY_EERY"/>
    <property type="match status" value="1"/>
</dbReference>
<feature type="compositionally biased region" description="Basic and acidic residues" evidence="3">
    <location>
        <begin position="589"/>
        <end position="599"/>
    </location>
</feature>
<feature type="compositionally biased region" description="Basic residues" evidence="3">
    <location>
        <begin position="579"/>
        <end position="588"/>
    </location>
</feature>
<protein>
    <recommendedName>
        <fullName evidence="4">Suppressor of white apricot N-terminal domain-containing protein</fullName>
    </recommendedName>
</protein>
<feature type="region of interest" description="Disordered" evidence="3">
    <location>
        <begin position="503"/>
        <end position="745"/>
    </location>
</feature>
<dbReference type="SMART" id="SM01141">
    <property type="entry name" value="DRY_EERY"/>
    <property type="match status" value="1"/>
</dbReference>
<feature type="region of interest" description="Disordered" evidence="3">
    <location>
        <begin position="470"/>
        <end position="489"/>
    </location>
</feature>
<dbReference type="GO" id="GO:0008380">
    <property type="term" value="P:RNA splicing"/>
    <property type="evidence" value="ECO:0007669"/>
    <property type="project" value="UniProtKB-KW"/>
</dbReference>
<dbReference type="InterPro" id="IPR000477">
    <property type="entry name" value="RT_dom"/>
</dbReference>
<evidence type="ECO:0000256" key="2">
    <source>
        <dbReference type="ARBA" id="ARBA00023187"/>
    </source>
</evidence>
<gene>
    <name evidence="5" type="ORF">CBR_g38045</name>
</gene>
<feature type="compositionally biased region" description="Polar residues" evidence="3">
    <location>
        <begin position="732"/>
        <end position="742"/>
    </location>
</feature>
<feature type="compositionally biased region" description="Low complexity" evidence="3">
    <location>
        <begin position="792"/>
        <end position="821"/>
    </location>
</feature>
<feature type="compositionally biased region" description="Basic and acidic residues" evidence="3">
    <location>
        <begin position="846"/>
        <end position="864"/>
    </location>
</feature>
<dbReference type="InterPro" id="IPR019147">
    <property type="entry name" value="SWAP_N_domain"/>
</dbReference>
<reference evidence="5 6" key="1">
    <citation type="journal article" date="2018" name="Cell">
        <title>The Chara Genome: Secondary Complexity and Implications for Plant Terrestrialization.</title>
        <authorList>
            <person name="Nishiyama T."/>
            <person name="Sakayama H."/>
            <person name="Vries J.D."/>
            <person name="Buschmann H."/>
            <person name="Saint-Marcoux D."/>
            <person name="Ullrich K.K."/>
            <person name="Haas F.B."/>
            <person name="Vanderstraeten L."/>
            <person name="Becker D."/>
            <person name="Lang D."/>
            <person name="Vosolsobe S."/>
            <person name="Rombauts S."/>
            <person name="Wilhelmsson P.K.I."/>
            <person name="Janitza P."/>
            <person name="Kern R."/>
            <person name="Heyl A."/>
            <person name="Rumpler F."/>
            <person name="Villalobos L.I.A.C."/>
            <person name="Clay J.M."/>
            <person name="Skokan R."/>
            <person name="Toyoda A."/>
            <person name="Suzuki Y."/>
            <person name="Kagoshima H."/>
            <person name="Schijlen E."/>
            <person name="Tajeshwar N."/>
            <person name="Catarino B."/>
            <person name="Hetherington A.J."/>
            <person name="Saltykova A."/>
            <person name="Bonnot C."/>
            <person name="Breuninger H."/>
            <person name="Symeonidi A."/>
            <person name="Radhakrishnan G.V."/>
            <person name="Van Nieuwerburgh F."/>
            <person name="Deforce D."/>
            <person name="Chang C."/>
            <person name="Karol K.G."/>
            <person name="Hedrich R."/>
            <person name="Ulvskov P."/>
            <person name="Glockner G."/>
            <person name="Delwiche C.F."/>
            <person name="Petrasek J."/>
            <person name="Van de Peer Y."/>
            <person name="Friml J."/>
            <person name="Beilby M."/>
            <person name="Dolan L."/>
            <person name="Kohara Y."/>
            <person name="Sugano S."/>
            <person name="Fujiyama A."/>
            <person name="Delaux P.-M."/>
            <person name="Quint M."/>
            <person name="TheiBen G."/>
            <person name="Hagemann M."/>
            <person name="Harholt J."/>
            <person name="Dunand C."/>
            <person name="Zachgo S."/>
            <person name="Langdale J."/>
            <person name="Maumus F."/>
            <person name="Straeten D.V.D."/>
            <person name="Gould S.B."/>
            <person name="Rensing S.A."/>
        </authorList>
    </citation>
    <scope>NUCLEOTIDE SEQUENCE [LARGE SCALE GENOMIC DNA]</scope>
    <source>
        <strain evidence="5 6">S276</strain>
    </source>
</reference>
<keyword evidence="2" id="KW-0508">mRNA splicing</keyword>
<evidence type="ECO:0000256" key="1">
    <source>
        <dbReference type="ARBA" id="ARBA00022664"/>
    </source>
</evidence>
<feature type="compositionally biased region" description="Basic and acidic residues" evidence="3">
    <location>
        <begin position="608"/>
        <end position="619"/>
    </location>
</feature>
<dbReference type="EMBL" id="BFEA01000039">
    <property type="protein sequence ID" value="GBG63423.1"/>
    <property type="molecule type" value="Genomic_DNA"/>
</dbReference>
<keyword evidence="6" id="KW-1185">Reference proteome</keyword>
<proteinExistence type="predicted"/>
<name>A0A388K0E1_CHABU</name>
<sequence length="954" mass="107449">MDRRLDYFLVSAAASSEVMRVVTANESFSDHKSVVMDCAITAMEERGPGYFRLNTTLLEDEGLILWVSDFWNNWKEVKTHTSGMGGCRYAVDYFEDIMTTRRPCDTMEDDMSLLSPLWNNFTVRLTADGRLWLDRPVSEEKLAETIKVMARGKAPGDDGLPIKFFASCWDSLAGDLTEMFNEVLNGGRLGKSITRGIISLLFKKGDRCEVRNWRSISLVNVVYKLLARTLASRLSKFLPGLVQRDQGAFVQGRSIFENVVTTIEALKLVDREDEETAVLLLYLEKAYDRVNWTFVITTLKVAGFGEAFCRWGKVLYLFSSAAVCVNGVISNEFKLSRVKALADDLFAISVNERPSLEVLKGCLVDFGELSEAAVNWNKSTFFLPKQFPMAVQWGMERIHAEAAERFLGVQIGLADCSSAQEPPRQKTEEEEELEELVNFERFRDLIKHRRRGLSDEEGLEDIEQVLEARATAPPANERQRVQPAPAAPARAGAYAQVAFSYQDPDGLVDGGEDGEESGEEDEEEEEESSSEDSEDEDIEQIARNHGVDDYNRLVRLDKKARDEQRRQKEAAKGEVGMRKLTRKERRRAAREERERDRDAAWLTCNKLSSREPVSHERRASPSYDAYPHGRRGRSRSASPARWRRHERDRDRDRDWDRDRDRERDRERGRERTRERERESSRARNSPPKKEYITEFGGPISGEEDGRRSGVNTAIGQGIAPPPSPPSCHLQRGNEQQNLNRPWTGQILEALRSDPAVAGVSAVGVTPAAVPAVPKDKERRLSDSRLPATGRDGLSAAALAKLSKGPPAALAKPAQQQGLPQPTLEKKAETPQERLKRIMSKQLNKQIKKDTASELAKKREQEKQRLEKLAETRRAARLAWSSSRSRRGGEQEVQVPEDIIVQGPDQGHLFPGFVVAGDHVHLGATEDQEAEAGAGASYKNTQSFAVYIFRACDLR</sequence>
<dbReference type="PANTHER" id="PTHR13161">
    <property type="entry name" value="SPLICING FACTOR SUPPRESSOR OF WHITE APRICOT"/>
    <property type="match status" value="1"/>
</dbReference>